<evidence type="ECO:0000313" key="7">
    <source>
        <dbReference type="Proteomes" id="UP000571950"/>
    </source>
</evidence>
<dbReference type="InterPro" id="IPR050461">
    <property type="entry name" value="Nitroreductase_HadB/RutE"/>
</dbReference>
<dbReference type="GO" id="GO:0016491">
    <property type="term" value="F:oxidoreductase activity"/>
    <property type="evidence" value="ECO:0007669"/>
    <property type="project" value="UniProtKB-KW"/>
</dbReference>
<dbReference type="Gene3D" id="3.40.109.10">
    <property type="entry name" value="NADH Oxidase"/>
    <property type="match status" value="1"/>
</dbReference>
<dbReference type="InterPro" id="IPR023936">
    <property type="entry name" value="RutE-like"/>
</dbReference>
<dbReference type="PANTHER" id="PTHR43543:SF1">
    <property type="entry name" value="MALONIC SEMIALDEHYDE REDUCTASE RUTE-RELATED"/>
    <property type="match status" value="1"/>
</dbReference>
<reference evidence="6 7" key="1">
    <citation type="submission" date="2020-08" db="EMBL/GenBank/DDBJ databases">
        <title>Genomic Encyclopedia of Type Strains, Phase IV (KMG-IV): sequencing the most valuable type-strain genomes for metagenomic binning, comparative biology and taxonomic classification.</title>
        <authorList>
            <person name="Goeker M."/>
        </authorList>
    </citation>
    <scope>NUCLEOTIDE SEQUENCE [LARGE SCALE GENOMIC DNA]</scope>
    <source>
        <strain evidence="6 7">DSM 26189</strain>
    </source>
</reference>
<evidence type="ECO:0000259" key="5">
    <source>
        <dbReference type="Pfam" id="PF00881"/>
    </source>
</evidence>
<comment type="caution">
    <text evidence="6">The sequence shown here is derived from an EMBL/GenBank/DDBJ whole genome shotgun (WGS) entry which is preliminary data.</text>
</comment>
<evidence type="ECO:0000256" key="3">
    <source>
        <dbReference type="ARBA" id="ARBA00022857"/>
    </source>
</evidence>
<evidence type="ECO:0000256" key="4">
    <source>
        <dbReference type="ARBA" id="ARBA00023002"/>
    </source>
</evidence>
<evidence type="ECO:0000256" key="2">
    <source>
        <dbReference type="ARBA" id="ARBA00022643"/>
    </source>
</evidence>
<dbReference type="Proteomes" id="UP000571950">
    <property type="component" value="Unassembled WGS sequence"/>
</dbReference>
<dbReference type="NCBIfam" id="NF003768">
    <property type="entry name" value="PRK05365.1"/>
    <property type="match status" value="1"/>
</dbReference>
<dbReference type="Pfam" id="PF00881">
    <property type="entry name" value="Nitroreductase"/>
    <property type="match status" value="1"/>
</dbReference>
<dbReference type="AlphaFoldDB" id="A0A7W6FNC7"/>
<feature type="domain" description="Nitroreductase" evidence="5">
    <location>
        <begin position="25"/>
        <end position="162"/>
    </location>
</feature>
<proteinExistence type="predicted"/>
<evidence type="ECO:0000313" key="6">
    <source>
        <dbReference type="EMBL" id="MBB3924387.1"/>
    </source>
</evidence>
<accession>A0A7W6FNC7</accession>
<dbReference type="EC" id="1.1.1.-" evidence="6"/>
<organism evidence="6 7">
    <name type="scientific">Sphingobium jiangsuense</name>
    <dbReference type="NCBI Taxonomy" id="870476"/>
    <lineage>
        <taxon>Bacteria</taxon>
        <taxon>Pseudomonadati</taxon>
        <taxon>Pseudomonadota</taxon>
        <taxon>Alphaproteobacteria</taxon>
        <taxon>Sphingomonadales</taxon>
        <taxon>Sphingomonadaceae</taxon>
        <taxon>Sphingobium</taxon>
    </lineage>
</organism>
<gene>
    <name evidence="6" type="ORF">GGR43_000081</name>
</gene>
<dbReference type="RefSeq" id="WP_188069971.1">
    <property type="nucleotide sequence ID" value="NZ_BSPS01000032.1"/>
</dbReference>
<dbReference type="CDD" id="cd02148">
    <property type="entry name" value="RutE-like"/>
    <property type="match status" value="1"/>
</dbReference>
<name>A0A7W6FNC7_9SPHN</name>
<keyword evidence="3" id="KW-0521">NADP</keyword>
<dbReference type="EMBL" id="JACIDT010000001">
    <property type="protein sequence ID" value="MBB3924387.1"/>
    <property type="molecule type" value="Genomic_DNA"/>
</dbReference>
<dbReference type="SUPFAM" id="SSF55469">
    <property type="entry name" value="FMN-dependent nitroreductase-like"/>
    <property type="match status" value="1"/>
</dbReference>
<dbReference type="InterPro" id="IPR000415">
    <property type="entry name" value="Nitroreductase-like"/>
</dbReference>
<protein>
    <submittedName>
        <fullName evidence="6">3-hydroxypropanoate dehydrogenase</fullName>
        <ecNumber evidence="6">1.1.1.-</ecNumber>
    </submittedName>
</protein>
<keyword evidence="4 6" id="KW-0560">Oxidoreductase</keyword>
<dbReference type="PANTHER" id="PTHR43543">
    <property type="entry name" value="MALONIC SEMIALDEHYDE REDUCTASE RUTE-RELATED"/>
    <property type="match status" value="1"/>
</dbReference>
<keyword evidence="1" id="KW-0285">Flavoprotein</keyword>
<dbReference type="InterPro" id="IPR029479">
    <property type="entry name" value="Nitroreductase"/>
</dbReference>
<keyword evidence="7" id="KW-1185">Reference proteome</keyword>
<keyword evidence="2" id="KW-0288">FMN</keyword>
<sequence length="201" mass="22793">MTTPWGSDLDEAVDRMFLKARSYNGWQAEDVSDDMLRHIYDLMRWGPTSMNGNPLRILFLRSPEKKEQLAGMMVGSNGDKVRSAPVAAVLAYDTRFHEKMDRLFPHDPKSRAWLEADDAAREETAFRNSSMQAGYFILTARLLGIDCGPMSGVYKDRVDAAFFPDGRCRTNLVCALGRGDPSYRLFERNPRPGFDEVCQIV</sequence>
<evidence type="ECO:0000256" key="1">
    <source>
        <dbReference type="ARBA" id="ARBA00022630"/>
    </source>
</evidence>